<proteinExistence type="inferred from homology"/>
<dbReference type="EMBL" id="CM000138">
    <property type="protein sequence ID" value="EEE55092.1"/>
    <property type="molecule type" value="Genomic_DNA"/>
</dbReference>
<protein>
    <recommendedName>
        <fullName evidence="6">Phospholipase A1</fullName>
        <ecNumber evidence="6">3.1.1.-</ecNumber>
    </recommendedName>
</protein>
<feature type="chain" id="PRO_5002883530" description="Phospholipase A1" evidence="8">
    <location>
        <begin position="22"/>
        <end position="385"/>
    </location>
</feature>
<reference evidence="10" key="2">
    <citation type="submission" date="2008-12" db="EMBL/GenBank/DDBJ databases">
        <title>Improved gene annotation of the rice (Oryza sativa) genomes.</title>
        <authorList>
            <person name="Wang J."/>
            <person name="Li R."/>
            <person name="Fan W."/>
            <person name="Huang Q."/>
            <person name="Zhang J."/>
            <person name="Zhou Y."/>
            <person name="Hu Y."/>
            <person name="Zi S."/>
            <person name="Li J."/>
            <person name="Ni P."/>
            <person name="Zheng H."/>
            <person name="Zhang Y."/>
            <person name="Zhao M."/>
            <person name="Hao Q."/>
            <person name="McDermott J."/>
            <person name="Samudrala R."/>
            <person name="Kristiansen K."/>
            <person name="Wong G.K.-S."/>
        </authorList>
    </citation>
    <scope>NUCLEOTIDE SEQUENCE</scope>
</reference>
<sequence length="385" mass="41112">MCCFLLVSVLLATTLTDVASAQRWRQTSGGGKDRWDGLLDPLDADLRRDIIRYGELAQATSDALIGDPASPFAGASRYAPDAFLRKVRASDPDAYRVTRFVYATSSVRLPDAFMPRPGPSAGAQWSGESNWMGYVAVATDGRRREGREAGHRGGVARDEARGGVGQRPGHHAGAGGRRRRSGPGLDAAVGAQGVPVLAEITRLLRAYKNENCSITITGHSLGAALSTLNAIDIVANGYNVRGSSRVPVPVTAIALASPRVGDDQFKRAFDSTSNLSLLRVRNAPDIVPTILPSAFFKDVGAELLVDTRRSPYLKNPAGPGPGAGDGAGFSLVVDRDLALVNKEVDALRDEYQVPAAWWVEKNKGMVQNASGRWVLQDHEEGNLAM</sequence>
<organism evidence="10">
    <name type="scientific">Oryza sativa subsp. japonica</name>
    <name type="common">Rice</name>
    <dbReference type="NCBI Taxonomy" id="39947"/>
    <lineage>
        <taxon>Eukaryota</taxon>
        <taxon>Viridiplantae</taxon>
        <taxon>Streptophyta</taxon>
        <taxon>Embryophyta</taxon>
        <taxon>Tracheophyta</taxon>
        <taxon>Spermatophyta</taxon>
        <taxon>Magnoliopsida</taxon>
        <taxon>Liliopsida</taxon>
        <taxon>Poales</taxon>
        <taxon>Poaceae</taxon>
        <taxon>BOP clade</taxon>
        <taxon>Oryzoideae</taxon>
        <taxon>Oryzeae</taxon>
        <taxon>Oryzinae</taxon>
        <taxon>Oryza</taxon>
        <taxon>Oryza sativa</taxon>
    </lineage>
</organism>
<dbReference type="EC" id="3.1.1.-" evidence="6"/>
<evidence type="ECO:0000256" key="1">
    <source>
        <dbReference type="ARBA" id="ARBA00003523"/>
    </source>
</evidence>
<dbReference type="Proteomes" id="UP000007752">
    <property type="component" value="Chromosome 1"/>
</dbReference>
<dbReference type="PANTHER" id="PTHR31828:SF8">
    <property type="entry name" value="PHOSPHOLIPASE A1-II 3"/>
    <property type="match status" value="1"/>
</dbReference>
<dbReference type="ESTHER" id="orysa-Q8RZ40">
    <property type="family name" value="Plant_phospholipase"/>
</dbReference>
<feature type="domain" description="Fungal lipase-type" evidence="9">
    <location>
        <begin position="196"/>
        <end position="292"/>
    </location>
</feature>
<keyword evidence="3 6" id="KW-0378">Hydrolase</keyword>
<dbReference type="Gene3D" id="3.40.50.1820">
    <property type="entry name" value="alpha/beta hydrolase"/>
    <property type="match status" value="2"/>
</dbReference>
<evidence type="ECO:0000259" key="9">
    <source>
        <dbReference type="Pfam" id="PF01764"/>
    </source>
</evidence>
<feature type="compositionally biased region" description="Basic and acidic residues" evidence="7">
    <location>
        <begin position="142"/>
        <end position="161"/>
    </location>
</feature>
<dbReference type="SUPFAM" id="SSF53474">
    <property type="entry name" value="alpha/beta-Hydrolases"/>
    <property type="match status" value="1"/>
</dbReference>
<evidence type="ECO:0000256" key="3">
    <source>
        <dbReference type="ARBA" id="ARBA00022801"/>
    </source>
</evidence>
<dbReference type="AlphaFoldDB" id="B9EYC9"/>
<evidence type="ECO:0000256" key="8">
    <source>
        <dbReference type="SAM" id="SignalP"/>
    </source>
</evidence>
<dbReference type="Pfam" id="PF01764">
    <property type="entry name" value="Lipase_3"/>
    <property type="match status" value="1"/>
</dbReference>
<dbReference type="InterPro" id="IPR033556">
    <property type="entry name" value="PLA"/>
</dbReference>
<evidence type="ECO:0000256" key="6">
    <source>
        <dbReference type="RuleBase" id="RU367093"/>
    </source>
</evidence>
<comment type="function">
    <text evidence="1 6">Acylhydrolase that catalyzes the hydrolysis of phospholipids at the sn-1 position.</text>
</comment>
<dbReference type="GO" id="GO:0016042">
    <property type="term" value="P:lipid catabolic process"/>
    <property type="evidence" value="ECO:0007669"/>
    <property type="project" value="UniProtKB-UniRule"/>
</dbReference>
<feature type="region of interest" description="Disordered" evidence="7">
    <location>
        <begin position="142"/>
        <end position="185"/>
    </location>
</feature>
<gene>
    <name evidence="10" type="ORF">OsJ_02840</name>
</gene>
<name>B9EYC9_ORYSJ</name>
<feature type="signal peptide" evidence="8">
    <location>
        <begin position="1"/>
        <end position="21"/>
    </location>
</feature>
<dbReference type="PANTHER" id="PTHR31828">
    <property type="entry name" value="PHOSPHOLIPASE A1-IIGAMMA"/>
    <property type="match status" value="1"/>
</dbReference>
<evidence type="ECO:0000256" key="4">
    <source>
        <dbReference type="ARBA" id="ARBA00022963"/>
    </source>
</evidence>
<accession>B9EYC9</accession>
<evidence type="ECO:0000256" key="2">
    <source>
        <dbReference type="ARBA" id="ARBA00010701"/>
    </source>
</evidence>
<keyword evidence="4 6" id="KW-0442">Lipid degradation</keyword>
<reference evidence="10" key="1">
    <citation type="journal article" date="2005" name="PLoS Biol.">
        <title>The genomes of Oryza sativa: a history of duplications.</title>
        <authorList>
            <person name="Yu J."/>
            <person name="Wang J."/>
            <person name="Lin W."/>
            <person name="Li S."/>
            <person name="Li H."/>
            <person name="Zhou J."/>
            <person name="Ni P."/>
            <person name="Dong W."/>
            <person name="Hu S."/>
            <person name="Zeng C."/>
            <person name="Zhang J."/>
            <person name="Zhang Y."/>
            <person name="Li R."/>
            <person name="Xu Z."/>
            <person name="Li S."/>
            <person name="Li X."/>
            <person name="Zheng H."/>
            <person name="Cong L."/>
            <person name="Lin L."/>
            <person name="Yin J."/>
            <person name="Geng J."/>
            <person name="Li G."/>
            <person name="Shi J."/>
            <person name="Liu J."/>
            <person name="Lv H."/>
            <person name="Li J."/>
            <person name="Wang J."/>
            <person name="Deng Y."/>
            <person name="Ran L."/>
            <person name="Shi X."/>
            <person name="Wang X."/>
            <person name="Wu Q."/>
            <person name="Li C."/>
            <person name="Ren X."/>
            <person name="Wang J."/>
            <person name="Wang X."/>
            <person name="Li D."/>
            <person name="Liu D."/>
            <person name="Zhang X."/>
            <person name="Ji Z."/>
            <person name="Zhao W."/>
            <person name="Sun Y."/>
            <person name="Zhang Z."/>
            <person name="Bao J."/>
            <person name="Han Y."/>
            <person name="Dong L."/>
            <person name="Ji J."/>
            <person name="Chen P."/>
            <person name="Wu S."/>
            <person name="Liu J."/>
            <person name="Xiao Y."/>
            <person name="Bu D."/>
            <person name="Tan J."/>
            <person name="Yang L."/>
            <person name="Ye C."/>
            <person name="Zhang J."/>
            <person name="Xu J."/>
            <person name="Zhou Y."/>
            <person name="Yu Y."/>
            <person name="Zhang B."/>
            <person name="Zhuang S."/>
            <person name="Wei H."/>
            <person name="Liu B."/>
            <person name="Lei M."/>
            <person name="Yu H."/>
            <person name="Li Y."/>
            <person name="Xu H."/>
            <person name="Wei S."/>
            <person name="He X."/>
            <person name="Fang L."/>
            <person name="Zhang Z."/>
            <person name="Zhang Y."/>
            <person name="Huang X."/>
            <person name="Su Z."/>
            <person name="Tong W."/>
            <person name="Li J."/>
            <person name="Tong Z."/>
            <person name="Li S."/>
            <person name="Ye J."/>
            <person name="Wang L."/>
            <person name="Fang L."/>
            <person name="Lei T."/>
            <person name="Chen C."/>
            <person name="Chen H."/>
            <person name="Xu Z."/>
            <person name="Li H."/>
            <person name="Huang H."/>
            <person name="Zhang F."/>
            <person name="Xu H."/>
            <person name="Li N."/>
            <person name="Zhao C."/>
            <person name="Li S."/>
            <person name="Dong L."/>
            <person name="Huang Y."/>
            <person name="Li L."/>
            <person name="Xi Y."/>
            <person name="Qi Q."/>
            <person name="Li W."/>
            <person name="Zhang B."/>
            <person name="Hu W."/>
            <person name="Zhang Y."/>
            <person name="Tian X."/>
            <person name="Jiao Y."/>
            <person name="Liang X."/>
            <person name="Jin J."/>
            <person name="Gao L."/>
            <person name="Zheng W."/>
            <person name="Hao B."/>
            <person name="Liu S."/>
            <person name="Wang W."/>
            <person name="Yuan L."/>
            <person name="Cao M."/>
            <person name="McDermott J."/>
            <person name="Samudrala R."/>
            <person name="Wang J."/>
            <person name="Wong G.K."/>
            <person name="Yang H."/>
        </authorList>
    </citation>
    <scope>NUCLEOTIDE SEQUENCE [LARGE SCALE GENOMIC DNA]</scope>
</reference>
<evidence type="ECO:0000256" key="5">
    <source>
        <dbReference type="ARBA" id="ARBA00023098"/>
    </source>
</evidence>
<evidence type="ECO:0000256" key="7">
    <source>
        <dbReference type="SAM" id="MobiDB-lite"/>
    </source>
</evidence>
<keyword evidence="8" id="KW-0732">Signal</keyword>
<dbReference type="GO" id="GO:0008970">
    <property type="term" value="F:phospholipase A1 activity"/>
    <property type="evidence" value="ECO:0007669"/>
    <property type="project" value="UniProtKB-UniRule"/>
</dbReference>
<keyword evidence="5 6" id="KW-0443">Lipid metabolism</keyword>
<dbReference type="CDD" id="cd00519">
    <property type="entry name" value="Lipase_3"/>
    <property type="match status" value="1"/>
</dbReference>
<evidence type="ECO:0000313" key="10">
    <source>
        <dbReference type="EMBL" id="EEE55092.1"/>
    </source>
</evidence>
<comment type="similarity">
    <text evidence="2 6">Belongs to the AB hydrolase superfamily. Lipase family.</text>
</comment>
<dbReference type="InterPro" id="IPR029058">
    <property type="entry name" value="AB_hydrolase_fold"/>
</dbReference>
<dbReference type="InterPro" id="IPR002921">
    <property type="entry name" value="Fungal_lipase-type"/>
</dbReference>